<dbReference type="SUPFAM" id="SSF160350">
    <property type="entry name" value="Rnp2-like"/>
    <property type="match status" value="1"/>
</dbReference>
<dbReference type="PANTHER" id="PTHR48414:SF1">
    <property type="entry name" value="POP5 HOMOLOG, RIBONUCLEASE P_MRP SUBUNIT"/>
    <property type="match status" value="1"/>
</dbReference>
<dbReference type="GO" id="GO:0033204">
    <property type="term" value="F:ribonuclease P RNA binding"/>
    <property type="evidence" value="ECO:0007669"/>
    <property type="project" value="InterPro"/>
</dbReference>
<evidence type="ECO:0000313" key="9">
    <source>
        <dbReference type="WBParaSite" id="PSAMB.scaffold964size37954.g9964.t1"/>
    </source>
</evidence>
<accession>A0A914XS61</accession>
<evidence type="ECO:0000256" key="3">
    <source>
        <dbReference type="ARBA" id="ARBA00022694"/>
    </source>
</evidence>
<dbReference type="GO" id="GO:0006364">
    <property type="term" value="P:rRNA processing"/>
    <property type="evidence" value="ECO:0007669"/>
    <property type="project" value="UniProtKB-KW"/>
</dbReference>
<name>A0A914XS61_9BILA</name>
<dbReference type="Pfam" id="PF01900">
    <property type="entry name" value="RNase_P_Rpp14"/>
    <property type="match status" value="1"/>
</dbReference>
<dbReference type="Proteomes" id="UP000887566">
    <property type="component" value="Unplaced"/>
</dbReference>
<keyword evidence="2" id="KW-0698">rRNA processing</keyword>
<dbReference type="GO" id="GO:0001682">
    <property type="term" value="P:tRNA 5'-leader removal"/>
    <property type="evidence" value="ECO:0007669"/>
    <property type="project" value="InterPro"/>
</dbReference>
<protein>
    <recommendedName>
        <fullName evidence="5 6">Ribonuclease P/MRP protein subunit POP5</fullName>
    </recommendedName>
</protein>
<dbReference type="GO" id="GO:0030677">
    <property type="term" value="C:ribonuclease P complex"/>
    <property type="evidence" value="ECO:0007669"/>
    <property type="project" value="InterPro"/>
</dbReference>
<organism evidence="8 9">
    <name type="scientific">Plectus sambesii</name>
    <dbReference type="NCBI Taxonomy" id="2011161"/>
    <lineage>
        <taxon>Eukaryota</taxon>
        <taxon>Metazoa</taxon>
        <taxon>Ecdysozoa</taxon>
        <taxon>Nematoda</taxon>
        <taxon>Chromadorea</taxon>
        <taxon>Plectida</taxon>
        <taxon>Plectina</taxon>
        <taxon>Plectoidea</taxon>
        <taxon>Plectidae</taxon>
        <taxon>Plectus</taxon>
    </lineage>
</organism>
<evidence type="ECO:0000256" key="2">
    <source>
        <dbReference type="ARBA" id="ARBA00022552"/>
    </source>
</evidence>
<comment type="function">
    <text evidence="6">Component of ribonuclease P, a protein complex that generates mature tRNA molecules by cleaving their 5'-ends.</text>
</comment>
<dbReference type="InterPro" id="IPR016819">
    <property type="entry name" value="RNase_P/MRP_POP5"/>
</dbReference>
<keyword evidence="8" id="KW-1185">Reference proteome</keyword>
<evidence type="ECO:0000256" key="7">
    <source>
        <dbReference type="SAM" id="MobiDB-lite"/>
    </source>
</evidence>
<dbReference type="AlphaFoldDB" id="A0A914XS61"/>
<reference evidence="9" key="1">
    <citation type="submission" date="2022-11" db="UniProtKB">
        <authorList>
            <consortium name="WormBaseParasite"/>
        </authorList>
    </citation>
    <scope>IDENTIFICATION</scope>
</reference>
<evidence type="ECO:0000313" key="8">
    <source>
        <dbReference type="Proteomes" id="UP000887566"/>
    </source>
</evidence>
<evidence type="ECO:0000256" key="5">
    <source>
        <dbReference type="ARBA" id="ARBA00044198"/>
    </source>
</evidence>
<evidence type="ECO:0000256" key="1">
    <source>
        <dbReference type="ARBA" id="ARBA00010800"/>
    </source>
</evidence>
<dbReference type="WBParaSite" id="PSAMB.scaffold964size37954.g9964.t1">
    <property type="protein sequence ID" value="PSAMB.scaffold964size37954.g9964.t1"/>
    <property type="gene ID" value="PSAMB.scaffold964size37954.g9964"/>
</dbReference>
<keyword evidence="4 6" id="KW-0539">Nucleus</keyword>
<feature type="region of interest" description="Disordered" evidence="7">
    <location>
        <begin position="142"/>
        <end position="161"/>
    </location>
</feature>
<dbReference type="GO" id="GO:0005730">
    <property type="term" value="C:nucleolus"/>
    <property type="evidence" value="ECO:0007669"/>
    <property type="project" value="UniProtKB-SubCell"/>
</dbReference>
<sequence length="161" mass="17883">MVKFKNRYLLLEVITDDHVVTSKEQFNDSDVYFAMWEALSELHGDYGTGAAKQSLSVKVCNSATATVVARISRGSLEMLANSLCFVRKIGKHPAVIRTLHLGGSMRSCEKALLKIHRRRLLTSLPSAKTHQARRDIQQAIKASCGGQSEPDMPQSWPPDDD</sequence>
<dbReference type="Gene3D" id="3.30.70.3250">
    <property type="entry name" value="Ribonuclease P, Pop5 subunit"/>
    <property type="match status" value="1"/>
</dbReference>
<dbReference type="InterPro" id="IPR038085">
    <property type="entry name" value="Rnp2-like_sf"/>
</dbReference>
<keyword evidence="3 6" id="KW-0819">tRNA processing</keyword>
<comment type="similarity">
    <text evidence="1 6">Belongs to the eukaryotic/archaeal RNase P protein component 2 family.</text>
</comment>
<dbReference type="InterPro" id="IPR002759">
    <property type="entry name" value="Pop5/Rpp14/Rnp2-like"/>
</dbReference>
<dbReference type="PANTHER" id="PTHR48414">
    <property type="entry name" value="POP5 HOMOLOG, RIBONUCLEASE P_MRP SUBUNIT"/>
    <property type="match status" value="1"/>
</dbReference>
<evidence type="ECO:0000256" key="4">
    <source>
        <dbReference type="ARBA" id="ARBA00023242"/>
    </source>
</evidence>
<evidence type="ECO:0000256" key="6">
    <source>
        <dbReference type="PIRNR" id="PIRNR023803"/>
    </source>
</evidence>
<proteinExistence type="inferred from homology"/>
<dbReference type="PIRSF" id="PIRSF023803">
    <property type="entry name" value="Ribonuclease_P_prd"/>
    <property type="match status" value="1"/>
</dbReference>
<comment type="subcellular location">
    <subcellularLocation>
        <location evidence="6">Nucleus</location>
        <location evidence="6">Nucleolus</location>
    </subcellularLocation>
</comment>